<keyword evidence="5" id="KW-1185">Reference proteome</keyword>
<evidence type="ECO:0000259" key="3">
    <source>
        <dbReference type="Pfam" id="PF18962"/>
    </source>
</evidence>
<evidence type="ECO:0000256" key="1">
    <source>
        <dbReference type="ARBA" id="ARBA00022729"/>
    </source>
</evidence>
<feature type="chain" id="PRO_5015754843" description="Secretion system C-terminal sorting domain-containing protein" evidence="2">
    <location>
        <begin position="24"/>
        <end position="748"/>
    </location>
</feature>
<dbReference type="AlphaFoldDB" id="A0A2S7IMM1"/>
<proteinExistence type="predicted"/>
<dbReference type="PANTHER" id="PTHR44103:SF1">
    <property type="entry name" value="PROPROTEIN CONVERTASE P"/>
    <property type="match status" value="1"/>
</dbReference>
<accession>A0A2S7IMM1</accession>
<gene>
    <name evidence="4" type="ORF">C5O19_04355</name>
</gene>
<feature type="signal peptide" evidence="2">
    <location>
        <begin position="1"/>
        <end position="23"/>
    </location>
</feature>
<sequence length="748" mass="82310">MKNRYLLTGLGLLVSFLSFEAHAQKFSFELDTAVQVTVQGRILPNAWAGGLNAPQFSKMHLNQDQVEDLVIFDRTSRKISTFLAQPTGNGSYTWRHAPLYEAYFPELESWMLLRDFDGDGRKDLFAHTPSGIKVYQNVSAPSGFRWQLLFDPLYTEGFSGQVNMQVPSTDVPGIDDVDGDGDLDLVIFDIAGDFAEYHQNMSIERTGKAGLTFKKVGFCWGNFIKRQYGDACFNMNCETGEGDCPAVQNNPGGRPLHAGNSILLWDYNGDGVKDFFYSYIEDSHVAYMPNAGTREKARFTQADYLFPSVKPIDMGVFPATFLEDVTFDGKPDLLAAPNVYSNDQLKANDFRRTAWLYESTGSGLIFRKENFLQEDMVDLGENTTTALADLDGDGDADLLVGYAGFRSGQTYRGGIALFRNVGTPQQAKFQLETDDYLGLATQLQNRQNQLVTNVNIFVSDVTGDGIPDLGFMAQTPAGSIVRYIPNRGGKTGAFQLNPDELTALPLPNDLYAGSVPLYLDVNRDGRIDLLIGTYYGGIQYYRNTGTSTQPTYQLETKSYGGQTDDFTNRGFSLIAADVNGDERLDLLTAYDNGSLKVFHDFLNQTTLSADSNSVQSPVNAVTSLKIGGVPSLAVADLNQDGLPDIVAGTNTGGLRLLLNRSEKLPPSPDTGTETVRVGPNPTDRYVTIQTTAEAEVHLYSLLGQWLGKARSNGTNRYELDFRGLPTGVYLVQIQTASSGKITRKIILR</sequence>
<keyword evidence="1 2" id="KW-0732">Signal</keyword>
<dbReference type="Gene3D" id="2.130.10.130">
    <property type="entry name" value="Integrin alpha, N-terminal"/>
    <property type="match status" value="2"/>
</dbReference>
<dbReference type="Proteomes" id="UP000239590">
    <property type="component" value="Unassembled WGS sequence"/>
</dbReference>
<dbReference type="OrthoDB" id="9816120at2"/>
<organism evidence="4 5">
    <name type="scientific">Siphonobacter curvatus</name>
    <dbReference type="NCBI Taxonomy" id="2094562"/>
    <lineage>
        <taxon>Bacteria</taxon>
        <taxon>Pseudomonadati</taxon>
        <taxon>Bacteroidota</taxon>
        <taxon>Cytophagia</taxon>
        <taxon>Cytophagales</taxon>
        <taxon>Cytophagaceae</taxon>
        <taxon>Siphonobacter</taxon>
    </lineage>
</organism>
<evidence type="ECO:0000313" key="4">
    <source>
        <dbReference type="EMBL" id="PQA58899.1"/>
    </source>
</evidence>
<dbReference type="PANTHER" id="PTHR44103">
    <property type="entry name" value="PROPROTEIN CONVERTASE P"/>
    <property type="match status" value="1"/>
</dbReference>
<evidence type="ECO:0000313" key="5">
    <source>
        <dbReference type="Proteomes" id="UP000239590"/>
    </source>
</evidence>
<comment type="caution">
    <text evidence="4">The sequence shown here is derived from an EMBL/GenBank/DDBJ whole genome shotgun (WGS) entry which is preliminary data.</text>
</comment>
<reference evidence="5" key="1">
    <citation type="submission" date="2018-02" db="EMBL/GenBank/DDBJ databases">
        <title>Genome sequencing of Solimonas sp. HR-BB.</title>
        <authorList>
            <person name="Lee Y."/>
            <person name="Jeon C.O."/>
        </authorList>
    </citation>
    <scope>NUCLEOTIDE SEQUENCE [LARGE SCALE GENOMIC DNA]</scope>
    <source>
        <strain evidence="5">HR-U</strain>
    </source>
</reference>
<name>A0A2S7IMM1_9BACT</name>
<protein>
    <recommendedName>
        <fullName evidence="3">Secretion system C-terminal sorting domain-containing protein</fullName>
    </recommendedName>
</protein>
<feature type="domain" description="Secretion system C-terminal sorting" evidence="3">
    <location>
        <begin position="679"/>
        <end position="746"/>
    </location>
</feature>
<dbReference type="InterPro" id="IPR028994">
    <property type="entry name" value="Integrin_alpha_N"/>
</dbReference>
<dbReference type="Pfam" id="PF18962">
    <property type="entry name" value="Por_Secre_tail"/>
    <property type="match status" value="1"/>
</dbReference>
<dbReference type="RefSeq" id="WP_104710066.1">
    <property type="nucleotide sequence ID" value="NZ_PTRA01000001.1"/>
</dbReference>
<evidence type="ECO:0000256" key="2">
    <source>
        <dbReference type="SAM" id="SignalP"/>
    </source>
</evidence>
<dbReference type="InterPro" id="IPR026444">
    <property type="entry name" value="Secre_tail"/>
</dbReference>
<dbReference type="InterPro" id="IPR013517">
    <property type="entry name" value="FG-GAP"/>
</dbReference>
<dbReference type="EMBL" id="PTRA01000001">
    <property type="protein sequence ID" value="PQA58899.1"/>
    <property type="molecule type" value="Genomic_DNA"/>
</dbReference>
<dbReference type="Pfam" id="PF13517">
    <property type="entry name" value="FG-GAP_3"/>
    <property type="match status" value="1"/>
</dbReference>
<dbReference type="NCBIfam" id="TIGR04183">
    <property type="entry name" value="Por_Secre_tail"/>
    <property type="match status" value="1"/>
</dbReference>
<dbReference type="SUPFAM" id="SSF69318">
    <property type="entry name" value="Integrin alpha N-terminal domain"/>
    <property type="match status" value="2"/>
</dbReference>
<dbReference type="Pfam" id="PF01839">
    <property type="entry name" value="FG-GAP"/>
    <property type="match status" value="2"/>
</dbReference>